<dbReference type="EMBL" id="JAYWIO010000006">
    <property type="protein sequence ID" value="KAK7255712.1"/>
    <property type="molecule type" value="Genomic_DNA"/>
</dbReference>
<name>A0AAN9HVM5_CROPI</name>
<dbReference type="Proteomes" id="UP001372338">
    <property type="component" value="Unassembled WGS sequence"/>
</dbReference>
<gene>
    <name evidence="2" type="ORF">RIF29_29131</name>
</gene>
<evidence type="ECO:0000313" key="3">
    <source>
        <dbReference type="Proteomes" id="UP001372338"/>
    </source>
</evidence>
<feature type="region of interest" description="Disordered" evidence="1">
    <location>
        <begin position="110"/>
        <end position="129"/>
    </location>
</feature>
<feature type="region of interest" description="Disordered" evidence="1">
    <location>
        <begin position="1"/>
        <end position="30"/>
    </location>
</feature>
<organism evidence="2 3">
    <name type="scientific">Crotalaria pallida</name>
    <name type="common">Smooth rattlebox</name>
    <name type="synonym">Crotalaria striata</name>
    <dbReference type="NCBI Taxonomy" id="3830"/>
    <lineage>
        <taxon>Eukaryota</taxon>
        <taxon>Viridiplantae</taxon>
        <taxon>Streptophyta</taxon>
        <taxon>Embryophyta</taxon>
        <taxon>Tracheophyta</taxon>
        <taxon>Spermatophyta</taxon>
        <taxon>Magnoliopsida</taxon>
        <taxon>eudicotyledons</taxon>
        <taxon>Gunneridae</taxon>
        <taxon>Pentapetalae</taxon>
        <taxon>rosids</taxon>
        <taxon>fabids</taxon>
        <taxon>Fabales</taxon>
        <taxon>Fabaceae</taxon>
        <taxon>Papilionoideae</taxon>
        <taxon>50 kb inversion clade</taxon>
        <taxon>genistoids sensu lato</taxon>
        <taxon>core genistoids</taxon>
        <taxon>Crotalarieae</taxon>
        <taxon>Crotalaria</taxon>
    </lineage>
</organism>
<accession>A0AAN9HVM5</accession>
<protein>
    <submittedName>
        <fullName evidence="2">Uncharacterized protein</fullName>
    </submittedName>
</protein>
<evidence type="ECO:0000256" key="1">
    <source>
        <dbReference type="SAM" id="MobiDB-lite"/>
    </source>
</evidence>
<sequence>MNEEKEGSGEAEVDSHPLMHKPSSDSLMVYPEKPAAPTMKEMPIALKGKEVVGGERKIAWKKLARKSQGASPAISPNSGLKRKDVGNVGDAVPFGECRQGVAQKLKLMLDENGGEVEAARTGAQSRRAQ</sequence>
<dbReference type="AlphaFoldDB" id="A0AAN9HVM5"/>
<reference evidence="2 3" key="1">
    <citation type="submission" date="2024-01" db="EMBL/GenBank/DDBJ databases">
        <title>The genomes of 5 underutilized Papilionoideae crops provide insights into root nodulation and disease resistanc.</title>
        <authorList>
            <person name="Yuan L."/>
        </authorList>
    </citation>
    <scope>NUCLEOTIDE SEQUENCE [LARGE SCALE GENOMIC DNA]</scope>
    <source>
        <strain evidence="2">ZHUSHIDOU_FW_LH</strain>
        <tissue evidence="2">Leaf</tissue>
    </source>
</reference>
<comment type="caution">
    <text evidence="2">The sequence shown here is derived from an EMBL/GenBank/DDBJ whole genome shotgun (WGS) entry which is preliminary data.</text>
</comment>
<feature type="compositionally biased region" description="Polar residues" evidence="1">
    <location>
        <begin position="68"/>
        <end position="78"/>
    </location>
</feature>
<keyword evidence="3" id="KW-1185">Reference proteome</keyword>
<feature type="compositionally biased region" description="Basic and acidic residues" evidence="1">
    <location>
        <begin position="1"/>
        <end position="17"/>
    </location>
</feature>
<proteinExistence type="predicted"/>
<evidence type="ECO:0000313" key="2">
    <source>
        <dbReference type="EMBL" id="KAK7255712.1"/>
    </source>
</evidence>
<feature type="region of interest" description="Disordered" evidence="1">
    <location>
        <begin position="63"/>
        <end position="91"/>
    </location>
</feature>